<evidence type="ECO:0000256" key="9">
    <source>
        <dbReference type="ARBA" id="ARBA00076414"/>
    </source>
</evidence>
<comment type="subcellular location">
    <subcellularLocation>
        <location evidence="1 10">Cytoplasm</location>
    </subcellularLocation>
</comment>
<sequence>MSNEEMEKNAQAAAEVSEAMEMAAEEPMLDVDTVLNAQSEEVAQLAEQVAALKDQVIRERAENENLRKRQERELLNAHKFANERIVKELLPVLDSLVLGLKAAQESADKPEAMAQFIEGSELTLKMLRENLAKHGVEEVNPASGDKFNPDVHEAVAMLPNPELENNTVMHVAQIGYVLNGRTVRAAQVVIVKNS</sequence>
<dbReference type="SUPFAM" id="SSF58014">
    <property type="entry name" value="Coiled-coil domain of nucleotide exchange factor GrpE"/>
    <property type="match status" value="1"/>
</dbReference>
<dbReference type="FunFam" id="2.30.22.10:FF:000001">
    <property type="entry name" value="Protein GrpE"/>
    <property type="match status" value="1"/>
</dbReference>
<evidence type="ECO:0000313" key="15">
    <source>
        <dbReference type="Proteomes" id="UP000254575"/>
    </source>
</evidence>
<gene>
    <name evidence="10 14" type="primary">grpE</name>
    <name evidence="14" type="ORF">NCTC10717_01780</name>
</gene>
<dbReference type="Gene3D" id="3.90.20.20">
    <property type="match status" value="1"/>
</dbReference>
<organism evidence="14 15">
    <name type="scientific">Suttonella indologenes</name>
    <dbReference type="NCBI Taxonomy" id="13276"/>
    <lineage>
        <taxon>Bacteria</taxon>
        <taxon>Pseudomonadati</taxon>
        <taxon>Pseudomonadota</taxon>
        <taxon>Gammaproteobacteria</taxon>
        <taxon>Cardiobacteriales</taxon>
        <taxon>Cardiobacteriaceae</taxon>
        <taxon>Suttonella</taxon>
    </lineage>
</organism>
<comment type="subunit">
    <text evidence="3 10">Homodimer.</text>
</comment>
<dbReference type="PROSITE" id="PS01071">
    <property type="entry name" value="GRPE"/>
    <property type="match status" value="1"/>
</dbReference>
<accession>A0A380N296</accession>
<evidence type="ECO:0000256" key="5">
    <source>
        <dbReference type="ARBA" id="ARBA00023016"/>
    </source>
</evidence>
<feature type="compositionally biased region" description="Low complexity" evidence="13">
    <location>
        <begin position="10"/>
        <end position="20"/>
    </location>
</feature>
<keyword evidence="5 10" id="KW-0346">Stress response</keyword>
<reference evidence="14 15" key="1">
    <citation type="submission" date="2018-06" db="EMBL/GenBank/DDBJ databases">
        <authorList>
            <consortium name="Pathogen Informatics"/>
            <person name="Doyle S."/>
        </authorList>
    </citation>
    <scope>NUCLEOTIDE SEQUENCE [LARGE SCALE GENOMIC DNA]</scope>
    <source>
        <strain evidence="14 15">NCTC10717</strain>
    </source>
</reference>
<feature type="region of interest" description="Disordered" evidence="13">
    <location>
        <begin position="1"/>
        <end position="20"/>
    </location>
</feature>
<dbReference type="PANTHER" id="PTHR21237">
    <property type="entry name" value="GRPE PROTEIN"/>
    <property type="match status" value="1"/>
</dbReference>
<dbReference type="Gene3D" id="2.30.22.10">
    <property type="entry name" value="Head domain of nucleotide exchange factor GrpE"/>
    <property type="match status" value="1"/>
</dbReference>
<dbReference type="PANTHER" id="PTHR21237:SF23">
    <property type="entry name" value="GRPE PROTEIN HOMOLOG, MITOCHONDRIAL"/>
    <property type="match status" value="1"/>
</dbReference>
<comment type="similarity">
    <text evidence="2 10 12">Belongs to the GrpE family.</text>
</comment>
<dbReference type="GO" id="GO:0042803">
    <property type="term" value="F:protein homodimerization activity"/>
    <property type="evidence" value="ECO:0007669"/>
    <property type="project" value="InterPro"/>
</dbReference>
<dbReference type="Pfam" id="PF01025">
    <property type="entry name" value="GrpE"/>
    <property type="match status" value="1"/>
</dbReference>
<evidence type="ECO:0000256" key="8">
    <source>
        <dbReference type="ARBA" id="ARBA00072274"/>
    </source>
</evidence>
<evidence type="ECO:0000256" key="11">
    <source>
        <dbReference type="RuleBase" id="RU000639"/>
    </source>
</evidence>
<evidence type="ECO:0000313" key="14">
    <source>
        <dbReference type="EMBL" id="SUO98041.1"/>
    </source>
</evidence>
<dbReference type="EMBL" id="UHIA01000004">
    <property type="protein sequence ID" value="SUO98041.1"/>
    <property type="molecule type" value="Genomic_DNA"/>
</dbReference>
<dbReference type="InterPro" id="IPR000740">
    <property type="entry name" value="GrpE"/>
</dbReference>
<dbReference type="OrthoDB" id="9789811at2"/>
<dbReference type="GO" id="GO:0000774">
    <property type="term" value="F:adenyl-nucleotide exchange factor activity"/>
    <property type="evidence" value="ECO:0007669"/>
    <property type="project" value="InterPro"/>
</dbReference>
<keyword evidence="4 10" id="KW-0963">Cytoplasm</keyword>
<dbReference type="GO" id="GO:0006457">
    <property type="term" value="P:protein folding"/>
    <property type="evidence" value="ECO:0007669"/>
    <property type="project" value="InterPro"/>
</dbReference>
<dbReference type="HAMAP" id="MF_01151">
    <property type="entry name" value="GrpE"/>
    <property type="match status" value="1"/>
</dbReference>
<comment type="function">
    <text evidence="7 10 11">Participates actively in the response to hyperosmotic and heat shock by preventing the aggregation of stress-denatured proteins, in association with DnaK and GrpE. It is the nucleotide exchange factor for DnaK and may function as a thermosensor. Unfolded proteins bind initially to DnaJ; upon interaction with the DnaJ-bound protein, DnaK hydrolyzes its bound ATP, resulting in the formation of a stable complex. GrpE releases ADP from DnaK; ATP binding to DnaK triggers the release of the substrate protein, thus completing the reaction cycle. Several rounds of ATP-dependent interactions between DnaJ, DnaK and GrpE are required for fully efficient folding.</text>
</comment>
<evidence type="ECO:0000256" key="3">
    <source>
        <dbReference type="ARBA" id="ARBA00011738"/>
    </source>
</evidence>
<dbReference type="SUPFAM" id="SSF51064">
    <property type="entry name" value="Head domain of nucleotide exchange factor GrpE"/>
    <property type="match status" value="1"/>
</dbReference>
<evidence type="ECO:0000256" key="13">
    <source>
        <dbReference type="SAM" id="MobiDB-lite"/>
    </source>
</evidence>
<dbReference type="GO" id="GO:0051082">
    <property type="term" value="F:unfolded protein binding"/>
    <property type="evidence" value="ECO:0007669"/>
    <property type="project" value="TreeGrafter"/>
</dbReference>
<dbReference type="InterPro" id="IPR009012">
    <property type="entry name" value="GrpE_head"/>
</dbReference>
<dbReference type="PRINTS" id="PR00773">
    <property type="entry name" value="GRPEPROTEIN"/>
</dbReference>
<dbReference type="CDD" id="cd00446">
    <property type="entry name" value="GrpE"/>
    <property type="match status" value="1"/>
</dbReference>
<evidence type="ECO:0000256" key="4">
    <source>
        <dbReference type="ARBA" id="ARBA00022490"/>
    </source>
</evidence>
<name>A0A380N296_9GAMM</name>
<evidence type="ECO:0000256" key="6">
    <source>
        <dbReference type="ARBA" id="ARBA00023186"/>
    </source>
</evidence>
<evidence type="ECO:0000256" key="2">
    <source>
        <dbReference type="ARBA" id="ARBA00009054"/>
    </source>
</evidence>
<dbReference type="AlphaFoldDB" id="A0A380N296"/>
<dbReference type="GO" id="GO:0051087">
    <property type="term" value="F:protein-folding chaperone binding"/>
    <property type="evidence" value="ECO:0007669"/>
    <property type="project" value="InterPro"/>
</dbReference>
<evidence type="ECO:0000256" key="1">
    <source>
        <dbReference type="ARBA" id="ARBA00004496"/>
    </source>
</evidence>
<evidence type="ECO:0000256" key="12">
    <source>
        <dbReference type="RuleBase" id="RU004478"/>
    </source>
</evidence>
<dbReference type="InterPro" id="IPR013805">
    <property type="entry name" value="GrpE_CC"/>
</dbReference>
<dbReference type="RefSeq" id="WP_115218914.1">
    <property type="nucleotide sequence ID" value="NZ_UHIA01000004.1"/>
</dbReference>
<protein>
    <recommendedName>
        <fullName evidence="8 10">Protein GrpE</fullName>
    </recommendedName>
    <alternativeName>
        <fullName evidence="9 10">HSP-70 cofactor</fullName>
    </alternativeName>
</protein>
<proteinExistence type="inferred from homology"/>
<dbReference type="GO" id="GO:0005829">
    <property type="term" value="C:cytosol"/>
    <property type="evidence" value="ECO:0007669"/>
    <property type="project" value="TreeGrafter"/>
</dbReference>
<keyword evidence="6 10" id="KW-0143">Chaperone</keyword>
<dbReference type="Proteomes" id="UP000254575">
    <property type="component" value="Unassembled WGS sequence"/>
</dbReference>
<keyword evidence="15" id="KW-1185">Reference proteome</keyword>
<evidence type="ECO:0000256" key="10">
    <source>
        <dbReference type="HAMAP-Rule" id="MF_01151"/>
    </source>
</evidence>
<evidence type="ECO:0000256" key="7">
    <source>
        <dbReference type="ARBA" id="ARBA00053401"/>
    </source>
</evidence>